<dbReference type="Pfam" id="PF11185">
    <property type="entry name" value="DUF2971"/>
    <property type="match status" value="1"/>
</dbReference>
<reference evidence="1 2" key="1">
    <citation type="submission" date="2020-02" db="EMBL/GenBank/DDBJ databases">
        <title>Newly sequenced genome of strain CSTR1 showed variability in Candidatus Kuenenia stuttgartiensis genomes.</title>
        <authorList>
            <person name="Ding C."/>
            <person name="Adrian L."/>
        </authorList>
    </citation>
    <scope>NUCLEOTIDE SEQUENCE [LARGE SCALE GENOMIC DNA]</scope>
    <source>
        <strain evidence="1 2">CSTR1</strain>
    </source>
</reference>
<name>A0A6G7GUH3_KUEST</name>
<gene>
    <name evidence="1" type="ORF">KsCSTR_36250</name>
</gene>
<evidence type="ECO:0000313" key="2">
    <source>
        <dbReference type="Proteomes" id="UP000501926"/>
    </source>
</evidence>
<dbReference type="InterPro" id="IPR021352">
    <property type="entry name" value="DUF2971"/>
</dbReference>
<organism evidence="1 2">
    <name type="scientific">Kuenenia stuttgartiensis</name>
    <dbReference type="NCBI Taxonomy" id="174633"/>
    <lineage>
        <taxon>Bacteria</taxon>
        <taxon>Pseudomonadati</taxon>
        <taxon>Planctomycetota</taxon>
        <taxon>Candidatus Brocadiia</taxon>
        <taxon>Candidatus Brocadiales</taxon>
        <taxon>Candidatus Brocadiaceae</taxon>
        <taxon>Candidatus Kuenenia</taxon>
    </lineage>
</organism>
<dbReference type="EMBL" id="CP049055">
    <property type="protein sequence ID" value="QII13004.1"/>
    <property type="molecule type" value="Genomic_DNA"/>
</dbReference>
<evidence type="ECO:0000313" key="1">
    <source>
        <dbReference type="EMBL" id="QII13004.1"/>
    </source>
</evidence>
<protein>
    <recommendedName>
        <fullName evidence="3">DUF2971 domain-containing protein</fullName>
    </recommendedName>
</protein>
<proteinExistence type="predicted"/>
<dbReference type="Proteomes" id="UP000501926">
    <property type="component" value="Chromosome"/>
</dbReference>
<sequence>MYGMLTMAKKPNPAFERDAAKARRPSTLRLAAKENNMRLTNRTHNRDSFFKYMSASTAAVVLERRTLRWSSPLLFNDPFDVPRELSLGIRPEDVVRALASRVSNLIEQPPEETSRLEPKIRLIVETARKGISAELKAQLLAGLAASAETLRPTGQSMEELRQRWRDLLPQFRILCLTESPSHAAMWYHYADKYRGVVLELRCDDELDSAWRIAKPVTYPTSKPAVYTADGWAEILTTTKNLAVEEMLMVATYTKAPDWSYEKEWRITSFSRPPGSGLFTDYRLNPRELAGIYLGPNISTEDRERIVALAGQYPAVAVHQVSIGMTREFNFSAAGG</sequence>
<dbReference type="AlphaFoldDB" id="A0A6G7GUH3"/>
<accession>A0A6G7GUH3</accession>
<evidence type="ECO:0008006" key="3">
    <source>
        <dbReference type="Google" id="ProtNLM"/>
    </source>
</evidence>